<dbReference type="EMBL" id="FP565575">
    <property type="protein sequence ID" value="CBE69745.1"/>
    <property type="molecule type" value="Genomic_DNA"/>
</dbReference>
<accession>D5MKC3</accession>
<proteinExistence type="predicted"/>
<evidence type="ECO:0000313" key="1">
    <source>
        <dbReference type="EMBL" id="CBE69745.1"/>
    </source>
</evidence>
<dbReference type="Proteomes" id="UP000006898">
    <property type="component" value="Chromosome"/>
</dbReference>
<name>D5MKC3_METO1</name>
<organism evidence="1 2">
    <name type="scientific">Methylomirabilis oxygeniifera</name>
    <dbReference type="NCBI Taxonomy" id="671143"/>
    <lineage>
        <taxon>Bacteria</taxon>
        <taxon>Candidatus Methylomirabilota</taxon>
        <taxon>Candidatus Methylomirabilia</taxon>
        <taxon>Candidatus Methylomirabilales</taxon>
        <taxon>Candidatus Methylomirabilaceae</taxon>
        <taxon>Candidatus Methylomirabilis</taxon>
    </lineage>
</organism>
<sequence>MLRSHFDWFLLLPPSTAAWKSRGFPTPPPGLVTTQGGGSLLLYHGGFFLRCQNDTGLSRREAVGFVSLVLPERRKSLT</sequence>
<protein>
    <submittedName>
        <fullName evidence="1">Uncharacterized protein</fullName>
    </submittedName>
</protein>
<dbReference type="HOGENOM" id="CLU_2615436_0_0_0"/>
<evidence type="ECO:0000313" key="2">
    <source>
        <dbReference type="Proteomes" id="UP000006898"/>
    </source>
</evidence>
<dbReference type="AlphaFoldDB" id="D5MKC3"/>
<reference evidence="1 2" key="1">
    <citation type="journal article" date="2010" name="Nature">
        <title>Nitrite-driven anaerobic methane oxidation by oxygenic bacteria.</title>
        <authorList>
            <person name="Ettwig K.F."/>
            <person name="Butler M.K."/>
            <person name="Le Paslier D."/>
            <person name="Pelletier E."/>
            <person name="Mangenot S."/>
            <person name="Kuypers M.M.M."/>
            <person name="Schreiber F."/>
            <person name="Dutilh B.E."/>
            <person name="Zedelius J."/>
            <person name="de Beer D."/>
            <person name="Gloerich J."/>
            <person name="Wessels H.J.C.T."/>
            <person name="van Allen T."/>
            <person name="Luesken F."/>
            <person name="Wu M."/>
            <person name="van de Pas-Schoonen K.T."/>
            <person name="Op den Camp H.J.M."/>
            <person name="Janssen-Megens E.M."/>
            <person name="Francoijs K-J."/>
            <person name="Stunnenberg H."/>
            <person name="Weissenbach J."/>
            <person name="Jetten M.S.M."/>
            <person name="Strous M."/>
        </authorList>
    </citation>
    <scope>NUCLEOTIDE SEQUENCE [LARGE SCALE GENOMIC DNA]</scope>
</reference>
<dbReference type="STRING" id="671143.DAMO_2672"/>
<gene>
    <name evidence="1" type="ORF">DAMO_2672</name>
</gene>
<dbReference type="KEGG" id="mox:DAMO_2672"/>